<comment type="function">
    <text evidence="10">Catalyzes the transfer of pyrophosphate from adenosine triphosphate (ATP) to 6-hydroxymethyl-7,8-dihydropterin, an enzymatic step in folate biosynthesis pathway.</text>
</comment>
<dbReference type="InterPro" id="IPR035907">
    <property type="entry name" value="Hppk_sf"/>
</dbReference>
<dbReference type="PROSITE" id="PS00794">
    <property type="entry name" value="HPPK"/>
    <property type="match status" value="1"/>
</dbReference>
<gene>
    <name evidence="14" type="primary">folK</name>
    <name evidence="14" type="ORF">ENS06_11725</name>
</gene>
<evidence type="ECO:0000256" key="8">
    <source>
        <dbReference type="ARBA" id="ARBA00022840"/>
    </source>
</evidence>
<comment type="similarity">
    <text evidence="2">Belongs to the HPPK family.</text>
</comment>
<evidence type="ECO:0000256" key="3">
    <source>
        <dbReference type="ARBA" id="ARBA00013253"/>
    </source>
</evidence>
<sequence>MLIGFGGNLGDSEAICRDAVKRLSRWDGFRIAAVSSLYRTEPIGYTDQQWFVNGVVLAETTLPPQDLLAALLDVERLFGRVRTVRWGPRPLDLDVIFYGNRVVDLDHLRIPHPRAHERRFVLEPAAEVCPDFVHPVLGLSVRDLLRRPNVQSQDVRRWKAL</sequence>
<name>A0A832EKC7_9BACT</name>
<dbReference type="GO" id="GO:0046656">
    <property type="term" value="P:folic acid biosynthetic process"/>
    <property type="evidence" value="ECO:0007669"/>
    <property type="project" value="UniProtKB-KW"/>
</dbReference>
<dbReference type="UniPathway" id="UPA00077">
    <property type="reaction ID" value="UER00155"/>
</dbReference>
<keyword evidence="7 14" id="KW-0418">Kinase</keyword>
<feature type="domain" description="7,8-dihydro-6-hydroxymethylpterin-pyrophosphokinase" evidence="13">
    <location>
        <begin position="85"/>
        <end position="96"/>
    </location>
</feature>
<evidence type="ECO:0000256" key="5">
    <source>
        <dbReference type="ARBA" id="ARBA00022679"/>
    </source>
</evidence>
<dbReference type="AlphaFoldDB" id="A0A832EKC7"/>
<dbReference type="GO" id="GO:0005524">
    <property type="term" value="F:ATP binding"/>
    <property type="evidence" value="ECO:0007669"/>
    <property type="project" value="UniProtKB-KW"/>
</dbReference>
<dbReference type="EMBL" id="DSTK01000035">
    <property type="protein sequence ID" value="HFK97973.1"/>
    <property type="molecule type" value="Genomic_DNA"/>
</dbReference>
<dbReference type="EC" id="2.7.6.3" evidence="3"/>
<dbReference type="Gene3D" id="3.30.70.560">
    <property type="entry name" value="7,8-Dihydro-6-hydroxymethylpterin-pyrophosphokinase HPPK"/>
    <property type="match status" value="1"/>
</dbReference>
<keyword evidence="9" id="KW-0289">Folate biosynthesis</keyword>
<evidence type="ECO:0000256" key="6">
    <source>
        <dbReference type="ARBA" id="ARBA00022741"/>
    </source>
</evidence>
<organism evidence="14">
    <name type="scientific">Desulfacinum infernum</name>
    <dbReference type="NCBI Taxonomy" id="35837"/>
    <lineage>
        <taxon>Bacteria</taxon>
        <taxon>Pseudomonadati</taxon>
        <taxon>Thermodesulfobacteriota</taxon>
        <taxon>Syntrophobacteria</taxon>
        <taxon>Syntrophobacterales</taxon>
        <taxon>Syntrophobacteraceae</taxon>
        <taxon>Desulfacinum</taxon>
    </lineage>
</organism>
<accession>A0A832EKC7</accession>
<evidence type="ECO:0000256" key="1">
    <source>
        <dbReference type="ARBA" id="ARBA00005051"/>
    </source>
</evidence>
<dbReference type="GO" id="GO:0003848">
    <property type="term" value="F:2-amino-4-hydroxy-6-hydroxymethyldihydropteridine diphosphokinase activity"/>
    <property type="evidence" value="ECO:0007669"/>
    <property type="project" value="UniProtKB-EC"/>
</dbReference>
<evidence type="ECO:0000256" key="11">
    <source>
        <dbReference type="ARBA" id="ARBA00029766"/>
    </source>
</evidence>
<keyword evidence="6" id="KW-0547">Nucleotide-binding</keyword>
<evidence type="ECO:0000256" key="9">
    <source>
        <dbReference type="ARBA" id="ARBA00022909"/>
    </source>
</evidence>
<dbReference type="GO" id="GO:0046654">
    <property type="term" value="P:tetrahydrofolate biosynthetic process"/>
    <property type="evidence" value="ECO:0007669"/>
    <property type="project" value="UniProtKB-UniPathway"/>
</dbReference>
<evidence type="ECO:0000313" key="14">
    <source>
        <dbReference type="EMBL" id="HFK97973.1"/>
    </source>
</evidence>
<dbReference type="Pfam" id="PF01288">
    <property type="entry name" value="HPPK"/>
    <property type="match status" value="1"/>
</dbReference>
<dbReference type="PANTHER" id="PTHR43071">
    <property type="entry name" value="2-AMINO-4-HYDROXY-6-HYDROXYMETHYLDIHYDROPTERIDINE PYROPHOSPHOKINASE"/>
    <property type="match status" value="1"/>
</dbReference>
<dbReference type="InterPro" id="IPR000550">
    <property type="entry name" value="Hppk"/>
</dbReference>
<evidence type="ECO:0000256" key="10">
    <source>
        <dbReference type="ARBA" id="ARBA00029409"/>
    </source>
</evidence>
<dbReference type="SUPFAM" id="SSF55083">
    <property type="entry name" value="6-hydroxymethyl-7,8-dihydropterin pyrophosphokinase, HPPK"/>
    <property type="match status" value="1"/>
</dbReference>
<dbReference type="NCBIfam" id="TIGR01498">
    <property type="entry name" value="folK"/>
    <property type="match status" value="1"/>
</dbReference>
<proteinExistence type="inferred from homology"/>
<comment type="caution">
    <text evidence="14">The sequence shown here is derived from an EMBL/GenBank/DDBJ whole genome shotgun (WGS) entry which is preliminary data.</text>
</comment>
<evidence type="ECO:0000256" key="7">
    <source>
        <dbReference type="ARBA" id="ARBA00022777"/>
    </source>
</evidence>
<dbReference type="CDD" id="cd00483">
    <property type="entry name" value="HPPK"/>
    <property type="match status" value="1"/>
</dbReference>
<evidence type="ECO:0000256" key="2">
    <source>
        <dbReference type="ARBA" id="ARBA00005810"/>
    </source>
</evidence>
<protein>
    <recommendedName>
        <fullName evidence="4">2-amino-4-hydroxy-6-hydroxymethyldihydropteridine pyrophosphokinase</fullName>
        <ecNumber evidence="3">2.7.6.3</ecNumber>
    </recommendedName>
    <alternativeName>
        <fullName evidence="11">6-hydroxymethyl-7,8-dihydropterin pyrophosphokinase</fullName>
    </alternativeName>
    <alternativeName>
        <fullName evidence="12">7,8-dihydro-6-hydroxymethylpterin-pyrophosphokinase</fullName>
    </alternativeName>
</protein>
<evidence type="ECO:0000256" key="4">
    <source>
        <dbReference type="ARBA" id="ARBA00016218"/>
    </source>
</evidence>
<keyword evidence="8" id="KW-0067">ATP-binding</keyword>
<dbReference type="PANTHER" id="PTHR43071:SF1">
    <property type="entry name" value="2-AMINO-4-HYDROXY-6-HYDROXYMETHYLDIHYDROPTERIDINE PYROPHOSPHOKINASE"/>
    <property type="match status" value="1"/>
</dbReference>
<keyword evidence="5 14" id="KW-0808">Transferase</keyword>
<reference evidence="14" key="1">
    <citation type="journal article" date="2020" name="mSystems">
        <title>Genome- and Community-Level Interaction Insights into Carbon Utilization and Element Cycling Functions of Hydrothermarchaeota in Hydrothermal Sediment.</title>
        <authorList>
            <person name="Zhou Z."/>
            <person name="Liu Y."/>
            <person name="Xu W."/>
            <person name="Pan J."/>
            <person name="Luo Z.H."/>
            <person name="Li M."/>
        </authorList>
    </citation>
    <scope>NUCLEOTIDE SEQUENCE [LARGE SCALE GENOMIC DNA]</scope>
    <source>
        <strain evidence="14">SpSt-456</strain>
    </source>
</reference>
<evidence type="ECO:0000259" key="13">
    <source>
        <dbReference type="PROSITE" id="PS00794"/>
    </source>
</evidence>
<evidence type="ECO:0000256" key="12">
    <source>
        <dbReference type="ARBA" id="ARBA00033413"/>
    </source>
</evidence>
<dbReference type="GO" id="GO:0016301">
    <property type="term" value="F:kinase activity"/>
    <property type="evidence" value="ECO:0007669"/>
    <property type="project" value="UniProtKB-KW"/>
</dbReference>
<comment type="pathway">
    <text evidence="1">Cofactor biosynthesis; tetrahydrofolate biosynthesis; 2-amino-4-hydroxy-6-hydroxymethyl-7,8-dihydropteridine diphosphate from 7,8-dihydroneopterin triphosphate: step 4/4.</text>
</comment>